<dbReference type="Pfam" id="PF00248">
    <property type="entry name" value="Aldo_ket_red"/>
    <property type="match status" value="1"/>
</dbReference>
<dbReference type="SUPFAM" id="SSF46548">
    <property type="entry name" value="alpha-helical ferredoxin"/>
    <property type="match status" value="1"/>
</dbReference>
<dbReference type="InterPro" id="IPR023210">
    <property type="entry name" value="NADP_OxRdtase_dom"/>
</dbReference>
<dbReference type="Pfam" id="PF13187">
    <property type="entry name" value="Fer4_9"/>
    <property type="match status" value="1"/>
</dbReference>
<keyword evidence="6" id="KW-1185">Reference proteome</keyword>
<dbReference type="SUPFAM" id="SSF51430">
    <property type="entry name" value="NAD(P)-linked oxidoreductase"/>
    <property type="match status" value="1"/>
</dbReference>
<keyword evidence="2" id="KW-0408">Iron</keyword>
<dbReference type="InterPro" id="IPR036812">
    <property type="entry name" value="NAD(P)_OxRdtase_dom_sf"/>
</dbReference>
<dbReference type="GO" id="GO:0046872">
    <property type="term" value="F:metal ion binding"/>
    <property type="evidence" value="ECO:0007669"/>
    <property type="project" value="UniProtKB-KW"/>
</dbReference>
<dbReference type="EMBL" id="JFHK01000005">
    <property type="protein sequence ID" value="OAA31107.1"/>
    <property type="molecule type" value="Genomic_DNA"/>
</dbReference>
<evidence type="ECO:0000256" key="2">
    <source>
        <dbReference type="ARBA" id="ARBA00023004"/>
    </source>
</evidence>
<evidence type="ECO:0000259" key="4">
    <source>
        <dbReference type="PROSITE" id="PS51379"/>
    </source>
</evidence>
<dbReference type="RefSeq" id="WP_068346952.1">
    <property type="nucleotide sequence ID" value="NZ_JFHK01000005.1"/>
</dbReference>
<evidence type="ECO:0000256" key="1">
    <source>
        <dbReference type="ARBA" id="ARBA00022723"/>
    </source>
</evidence>
<dbReference type="STRING" id="1453497.AT15_09025"/>
<dbReference type="PROSITE" id="PS00198">
    <property type="entry name" value="4FE4S_FER_1"/>
    <property type="match status" value="1"/>
</dbReference>
<evidence type="ECO:0000313" key="6">
    <source>
        <dbReference type="Proteomes" id="UP000077339"/>
    </source>
</evidence>
<evidence type="ECO:0000256" key="3">
    <source>
        <dbReference type="ARBA" id="ARBA00023014"/>
    </source>
</evidence>
<evidence type="ECO:0000313" key="5">
    <source>
        <dbReference type="EMBL" id="OAA31107.1"/>
    </source>
</evidence>
<dbReference type="PANTHER" id="PTHR43312">
    <property type="entry name" value="D-THREO-ALDOSE 1-DEHYDROGENASE"/>
    <property type="match status" value="1"/>
</dbReference>
<gene>
    <name evidence="5" type="ORF">AT15_09025</name>
</gene>
<name>A0A176K1T8_9BACT</name>
<keyword evidence="1" id="KW-0479">Metal-binding</keyword>
<dbReference type="Proteomes" id="UP000077339">
    <property type="component" value="Unassembled WGS sequence"/>
</dbReference>
<feature type="domain" description="4Fe-4S ferredoxin-type" evidence="4">
    <location>
        <begin position="336"/>
        <end position="365"/>
    </location>
</feature>
<reference evidence="5 6" key="1">
    <citation type="submission" date="2014-02" db="EMBL/GenBank/DDBJ databases">
        <title>Kosmotoga genome sequencing.</title>
        <authorList>
            <person name="Pollo S.M."/>
            <person name="Charchuk R."/>
            <person name="Nesbo C.L."/>
        </authorList>
    </citation>
    <scope>NUCLEOTIDE SEQUENCE [LARGE SCALE GENOMIC DNA]</scope>
    <source>
        <strain evidence="5 6">S304</strain>
    </source>
</reference>
<dbReference type="GO" id="GO:0016491">
    <property type="term" value="F:oxidoreductase activity"/>
    <property type="evidence" value="ECO:0007669"/>
    <property type="project" value="InterPro"/>
</dbReference>
<dbReference type="OrthoDB" id="9773828at2"/>
<dbReference type="InterPro" id="IPR017896">
    <property type="entry name" value="4Fe4S_Fe-S-bd"/>
</dbReference>
<proteinExistence type="predicted"/>
<dbReference type="InterPro" id="IPR017900">
    <property type="entry name" value="4Fe4S_Fe_S_CS"/>
</dbReference>
<dbReference type="GO" id="GO:0051536">
    <property type="term" value="F:iron-sulfur cluster binding"/>
    <property type="evidence" value="ECO:0007669"/>
    <property type="project" value="UniProtKB-KW"/>
</dbReference>
<accession>A0A176K1T8</accession>
<dbReference type="PATRIC" id="fig|1453497.3.peg.1790"/>
<dbReference type="Gene3D" id="3.20.20.100">
    <property type="entry name" value="NADP-dependent oxidoreductase domain"/>
    <property type="match status" value="1"/>
</dbReference>
<sequence length="375" mass="43370">MIYREMRKAKEKVSILGFGCMRFPTVDGKIDREKASEMLSYAIEHGVNYLDTAYPYHSGESEPFVGEFLKKTGYRKKIFLATKLPTWLVNTKEDMDKYLNEQLQRLQTDYIDFYLLHALDKKKWENMKRLGFDSFLNRVLSEGRVRHVGFSFHDNLEVFKEIIDSYDWDFCQIQYNYLDIEYQAGQEGLNYAAKKGIDVVVMEPLRGGKLANNVPKEALKLLSPSGRTPAYWALRWVWNHPEVSLLLSGMSTLEQVIENIKAADDGKENSLKKAEIEIIDRVRKIFLDRIKINCTACEYCLPCPNGVNIPYAFQQYNNAFMFDDLKGAKWAYMNFSKPEQRASNCIECGSCEPKCPQNLPIISLLKKVAETLETD</sequence>
<dbReference type="AlphaFoldDB" id="A0A176K1T8"/>
<dbReference type="CDD" id="cd19096">
    <property type="entry name" value="AKR_Fe-S_oxidoreductase"/>
    <property type="match status" value="1"/>
</dbReference>
<comment type="caution">
    <text evidence="5">The sequence shown here is derived from an EMBL/GenBank/DDBJ whole genome shotgun (WGS) entry which is preliminary data.</text>
</comment>
<dbReference type="PRINTS" id="PR00069">
    <property type="entry name" value="ALDKETRDTASE"/>
</dbReference>
<dbReference type="PROSITE" id="PS51379">
    <property type="entry name" value="4FE4S_FER_2"/>
    <property type="match status" value="1"/>
</dbReference>
<dbReference type="InterPro" id="IPR053135">
    <property type="entry name" value="AKR2_Oxidoreductase"/>
</dbReference>
<keyword evidence="3" id="KW-0411">Iron-sulfur</keyword>
<dbReference type="PANTHER" id="PTHR43312:SF2">
    <property type="entry name" value="OXIDOREDUCTASE"/>
    <property type="match status" value="1"/>
</dbReference>
<organism evidence="5 6">
    <name type="scientific">Kosmotoga arenicorallina S304</name>
    <dbReference type="NCBI Taxonomy" id="1453497"/>
    <lineage>
        <taxon>Bacteria</taxon>
        <taxon>Thermotogati</taxon>
        <taxon>Thermotogota</taxon>
        <taxon>Thermotogae</taxon>
        <taxon>Kosmotogales</taxon>
        <taxon>Kosmotogaceae</taxon>
        <taxon>Kosmotoga</taxon>
    </lineage>
</organism>
<dbReference type="InterPro" id="IPR020471">
    <property type="entry name" value="AKR"/>
</dbReference>
<protein>
    <submittedName>
        <fullName evidence="5">Aldo/keto reductase</fullName>
    </submittedName>
</protein>